<accession>A0ABP8CCP4</accession>
<reference evidence="4" key="1">
    <citation type="journal article" date="2019" name="Int. J. Syst. Evol. Microbiol.">
        <title>The Global Catalogue of Microorganisms (GCM) 10K type strain sequencing project: providing services to taxonomists for standard genome sequencing and annotation.</title>
        <authorList>
            <consortium name="The Broad Institute Genomics Platform"/>
            <consortium name="The Broad Institute Genome Sequencing Center for Infectious Disease"/>
            <person name="Wu L."/>
            <person name="Ma J."/>
        </authorList>
    </citation>
    <scope>NUCLEOTIDE SEQUENCE [LARGE SCALE GENOMIC DNA]</scope>
    <source>
        <strain evidence="4">JCM 17440</strain>
    </source>
</reference>
<evidence type="ECO:0000256" key="1">
    <source>
        <dbReference type="SAM" id="MobiDB-lite"/>
    </source>
</evidence>
<organism evidence="3 4">
    <name type="scientific">Actinomadura meridiana</name>
    <dbReference type="NCBI Taxonomy" id="559626"/>
    <lineage>
        <taxon>Bacteria</taxon>
        <taxon>Bacillati</taxon>
        <taxon>Actinomycetota</taxon>
        <taxon>Actinomycetes</taxon>
        <taxon>Streptosporangiales</taxon>
        <taxon>Thermomonosporaceae</taxon>
        <taxon>Actinomadura</taxon>
    </lineage>
</organism>
<dbReference type="Proteomes" id="UP001501710">
    <property type="component" value="Unassembled WGS sequence"/>
</dbReference>
<feature type="compositionally biased region" description="Basic and acidic residues" evidence="1">
    <location>
        <begin position="54"/>
        <end position="63"/>
    </location>
</feature>
<evidence type="ECO:0000256" key="2">
    <source>
        <dbReference type="SAM" id="Phobius"/>
    </source>
</evidence>
<evidence type="ECO:0000313" key="4">
    <source>
        <dbReference type="Proteomes" id="UP001501710"/>
    </source>
</evidence>
<dbReference type="EMBL" id="BAABAS010000018">
    <property type="protein sequence ID" value="GAA4237383.1"/>
    <property type="molecule type" value="Genomic_DNA"/>
</dbReference>
<proteinExistence type="predicted"/>
<keyword evidence="2" id="KW-0812">Transmembrane</keyword>
<sequence>MGWFQRQWKSHPVRGLLLISALAILVAILFETLYVGRSQGRDTRSSDDSSSSESDDRPITPDVLAEKCSKPGLKFANAAAHRGPAPHPMDVIVKRPFPYDEGYKSWYRPAETSVGQDSEWAALEKGTVQLVTCVTQESARKRVSSCRYELDGVDGKSSEPLPMMEQTYKATIYAARTGQTVGEVTFAGHDRECPDTFWSQGLTNLYTEPTDEDLKAALKKFVEG</sequence>
<feature type="region of interest" description="Disordered" evidence="1">
    <location>
        <begin position="39"/>
        <end position="63"/>
    </location>
</feature>
<keyword evidence="2" id="KW-0472">Membrane</keyword>
<evidence type="ECO:0000313" key="3">
    <source>
        <dbReference type="EMBL" id="GAA4237383.1"/>
    </source>
</evidence>
<feature type="transmembrane region" description="Helical" evidence="2">
    <location>
        <begin position="15"/>
        <end position="36"/>
    </location>
</feature>
<keyword evidence="2" id="KW-1133">Transmembrane helix</keyword>
<protein>
    <submittedName>
        <fullName evidence="3">Uncharacterized protein</fullName>
    </submittedName>
</protein>
<comment type="caution">
    <text evidence="3">The sequence shown here is derived from an EMBL/GenBank/DDBJ whole genome shotgun (WGS) entry which is preliminary data.</text>
</comment>
<keyword evidence="4" id="KW-1185">Reference proteome</keyword>
<gene>
    <name evidence="3" type="ORF">GCM10022254_49280</name>
</gene>
<name>A0ABP8CCP4_9ACTN</name>